<dbReference type="EMBL" id="JADXDR010000146">
    <property type="protein sequence ID" value="KAI7837663.1"/>
    <property type="molecule type" value="Genomic_DNA"/>
</dbReference>
<dbReference type="AlphaFoldDB" id="A0AAD5H1I0"/>
<dbReference type="Proteomes" id="UP001205105">
    <property type="component" value="Unassembled WGS sequence"/>
</dbReference>
<reference evidence="2" key="1">
    <citation type="submission" date="2020-11" db="EMBL/GenBank/DDBJ databases">
        <title>Chlorella ohadii genome sequencing and assembly.</title>
        <authorList>
            <person name="Murik O."/>
            <person name="Treves H."/>
            <person name="Kedem I."/>
            <person name="Shotland Y."/>
            <person name="Kaplan A."/>
        </authorList>
    </citation>
    <scope>NUCLEOTIDE SEQUENCE</scope>
    <source>
        <strain evidence="2">1</strain>
    </source>
</reference>
<evidence type="ECO:0000313" key="3">
    <source>
        <dbReference type="Proteomes" id="UP001205105"/>
    </source>
</evidence>
<keyword evidence="3" id="KW-1185">Reference proteome</keyword>
<gene>
    <name evidence="2" type="ORF">COHA_008525</name>
</gene>
<organism evidence="2 3">
    <name type="scientific">Chlorella ohadii</name>
    <dbReference type="NCBI Taxonomy" id="2649997"/>
    <lineage>
        <taxon>Eukaryota</taxon>
        <taxon>Viridiplantae</taxon>
        <taxon>Chlorophyta</taxon>
        <taxon>core chlorophytes</taxon>
        <taxon>Trebouxiophyceae</taxon>
        <taxon>Chlorellales</taxon>
        <taxon>Chlorellaceae</taxon>
        <taxon>Chlorella clade</taxon>
        <taxon>Chlorella</taxon>
    </lineage>
</organism>
<sequence>MACLGRPGAALQPLNGSATAPHAAARPAGSNGGAPSWRRGGGVVPGTDRVRLGGRSQLPFAACTLAAIAAASSGGSSISSSSSRNGSDSGSSNTSASPKRPGRPLSPVPDVDAEQLLRSLGLYGTADPATLLRNLRKLPGVRQQGVLEKAAAVTAHLLSPAVGLTTQQAGQLLECCPLLFSWPPEQRVAVLFGQLLGAGLTAADAAACLMVHSKAAQCTTLAPGLAELAAILAHSQDRQGRQGMRAAVPAAQRTVAALLSSKPSAVLVVCQGAGYLQQRASELQQAGFTPADVAALAWWRPELLHRDAAAKLTSRGAVLQQELGLTAAQVISLVASRKPSWLTSSESTLQARAAALVQGFGQVAAAAMLLKSHSVLYCDPAVWWRNLCYMAACGVADPKAVLRRCPLLLHVDQAAPDFLQRRLLLQRVAQLTAPQLYEQHPGWLRQRKVPDLAQRLQFVEHRGRDAAQLLAAVLYQPLPDLLAAGGASQAEWEAWAAANPPEACPLYGWAQQAAEEEAARLAAALPPELAQWEWRPHSAGPRWRNSLA</sequence>
<comment type="caution">
    <text evidence="2">The sequence shown here is derived from an EMBL/GenBank/DDBJ whole genome shotgun (WGS) entry which is preliminary data.</text>
</comment>
<feature type="region of interest" description="Disordered" evidence="1">
    <location>
        <begin position="1"/>
        <end position="50"/>
    </location>
</feature>
<accession>A0AAD5H1I0</accession>
<feature type="compositionally biased region" description="Low complexity" evidence="1">
    <location>
        <begin position="74"/>
        <end position="97"/>
    </location>
</feature>
<feature type="region of interest" description="Disordered" evidence="1">
    <location>
        <begin position="74"/>
        <end position="109"/>
    </location>
</feature>
<dbReference type="InterPro" id="IPR038538">
    <property type="entry name" value="MTERF_sf"/>
</dbReference>
<dbReference type="Gene3D" id="1.25.70.10">
    <property type="entry name" value="Transcription termination factor 3, mitochondrial"/>
    <property type="match status" value="1"/>
</dbReference>
<feature type="compositionally biased region" description="Low complexity" evidence="1">
    <location>
        <begin position="18"/>
        <end position="28"/>
    </location>
</feature>
<evidence type="ECO:0000313" key="2">
    <source>
        <dbReference type="EMBL" id="KAI7837663.1"/>
    </source>
</evidence>
<proteinExistence type="predicted"/>
<name>A0AAD5H1I0_9CHLO</name>
<protein>
    <submittedName>
        <fullName evidence="2">Uncharacterized protein</fullName>
    </submittedName>
</protein>
<evidence type="ECO:0000256" key="1">
    <source>
        <dbReference type="SAM" id="MobiDB-lite"/>
    </source>
</evidence>